<dbReference type="HOGENOM" id="CLU_2706294_0_0_1"/>
<evidence type="ECO:0000313" key="1">
    <source>
        <dbReference type="EMBL" id="KIM52467.1"/>
    </source>
</evidence>
<dbReference type="InParanoid" id="A0A0C2ZI53"/>
<protein>
    <submittedName>
        <fullName evidence="1">Uncharacterized protein</fullName>
    </submittedName>
</protein>
<name>A0A0C2ZI53_9AGAM</name>
<keyword evidence="2" id="KW-1185">Reference proteome</keyword>
<gene>
    <name evidence="1" type="ORF">SCLCIDRAFT_1223747</name>
</gene>
<dbReference type="AlphaFoldDB" id="A0A0C2ZI53"/>
<organism evidence="1 2">
    <name type="scientific">Scleroderma citrinum Foug A</name>
    <dbReference type="NCBI Taxonomy" id="1036808"/>
    <lineage>
        <taxon>Eukaryota</taxon>
        <taxon>Fungi</taxon>
        <taxon>Dikarya</taxon>
        <taxon>Basidiomycota</taxon>
        <taxon>Agaricomycotina</taxon>
        <taxon>Agaricomycetes</taxon>
        <taxon>Agaricomycetidae</taxon>
        <taxon>Boletales</taxon>
        <taxon>Sclerodermatineae</taxon>
        <taxon>Sclerodermataceae</taxon>
        <taxon>Scleroderma</taxon>
    </lineage>
</organism>
<proteinExistence type="predicted"/>
<reference evidence="2" key="2">
    <citation type="submission" date="2015-01" db="EMBL/GenBank/DDBJ databases">
        <title>Evolutionary Origins and Diversification of the Mycorrhizal Mutualists.</title>
        <authorList>
            <consortium name="DOE Joint Genome Institute"/>
            <consortium name="Mycorrhizal Genomics Consortium"/>
            <person name="Kohler A."/>
            <person name="Kuo A."/>
            <person name="Nagy L.G."/>
            <person name="Floudas D."/>
            <person name="Copeland A."/>
            <person name="Barry K.W."/>
            <person name="Cichocki N."/>
            <person name="Veneault-Fourrey C."/>
            <person name="LaButti K."/>
            <person name="Lindquist E.A."/>
            <person name="Lipzen A."/>
            <person name="Lundell T."/>
            <person name="Morin E."/>
            <person name="Murat C."/>
            <person name="Riley R."/>
            <person name="Ohm R."/>
            <person name="Sun H."/>
            <person name="Tunlid A."/>
            <person name="Henrissat B."/>
            <person name="Grigoriev I.V."/>
            <person name="Hibbett D.S."/>
            <person name="Martin F."/>
        </authorList>
    </citation>
    <scope>NUCLEOTIDE SEQUENCE [LARGE SCALE GENOMIC DNA]</scope>
    <source>
        <strain evidence="2">Foug A</strain>
    </source>
</reference>
<sequence>MNPLSCIVRYLRSPASYAESINSFTNYQQLKIKGRGVISQSIRSTGPTAISHILRHVFEVLENVQHSPSVSGQ</sequence>
<dbReference type="EMBL" id="KN822210">
    <property type="protein sequence ID" value="KIM52467.1"/>
    <property type="molecule type" value="Genomic_DNA"/>
</dbReference>
<reference evidence="1 2" key="1">
    <citation type="submission" date="2014-04" db="EMBL/GenBank/DDBJ databases">
        <authorList>
            <consortium name="DOE Joint Genome Institute"/>
            <person name="Kuo A."/>
            <person name="Kohler A."/>
            <person name="Nagy L.G."/>
            <person name="Floudas D."/>
            <person name="Copeland A."/>
            <person name="Barry K.W."/>
            <person name="Cichocki N."/>
            <person name="Veneault-Fourrey C."/>
            <person name="LaButti K."/>
            <person name="Lindquist E.A."/>
            <person name="Lipzen A."/>
            <person name="Lundell T."/>
            <person name="Morin E."/>
            <person name="Murat C."/>
            <person name="Sun H."/>
            <person name="Tunlid A."/>
            <person name="Henrissat B."/>
            <person name="Grigoriev I.V."/>
            <person name="Hibbett D.S."/>
            <person name="Martin F."/>
            <person name="Nordberg H.P."/>
            <person name="Cantor M.N."/>
            <person name="Hua S.X."/>
        </authorList>
    </citation>
    <scope>NUCLEOTIDE SEQUENCE [LARGE SCALE GENOMIC DNA]</scope>
    <source>
        <strain evidence="1 2">Foug A</strain>
    </source>
</reference>
<dbReference type="Proteomes" id="UP000053989">
    <property type="component" value="Unassembled WGS sequence"/>
</dbReference>
<evidence type="ECO:0000313" key="2">
    <source>
        <dbReference type="Proteomes" id="UP000053989"/>
    </source>
</evidence>
<accession>A0A0C2ZI53</accession>